<proteinExistence type="predicted"/>
<feature type="transmembrane region" description="Helical" evidence="1">
    <location>
        <begin position="100"/>
        <end position="119"/>
    </location>
</feature>
<dbReference type="PANTHER" id="PTHR42709">
    <property type="entry name" value="ALKALINE PHOSPHATASE LIKE PROTEIN"/>
    <property type="match status" value="1"/>
</dbReference>
<name>A0A1A6C825_9GAMM</name>
<gene>
    <name evidence="3" type="ORF">Thpro_020415</name>
</gene>
<evidence type="ECO:0000313" key="4">
    <source>
        <dbReference type="Proteomes" id="UP000029273"/>
    </source>
</evidence>
<keyword evidence="1" id="KW-0812">Transmembrane</keyword>
<keyword evidence="1" id="KW-1133">Transmembrane helix</keyword>
<feature type="domain" description="VTT" evidence="2">
    <location>
        <begin position="51"/>
        <end position="153"/>
    </location>
</feature>
<dbReference type="InterPro" id="IPR051311">
    <property type="entry name" value="DedA_domain"/>
</dbReference>
<keyword evidence="3" id="KW-0449">Lipoprotein</keyword>
<evidence type="ECO:0000256" key="1">
    <source>
        <dbReference type="SAM" id="Phobius"/>
    </source>
</evidence>
<keyword evidence="4" id="KW-1185">Reference proteome</keyword>
<reference evidence="3 4" key="1">
    <citation type="journal article" date="2014" name="Genome Announc.">
        <title>Draft Genome Sequence of the Iron-Oxidizing, Acidophilic, and Halotolerant 'Thiobacillus prosperus' Type Strain DSM 5130.</title>
        <authorList>
            <person name="Ossandon F.J."/>
            <person name="Cardenas J.P."/>
            <person name="Corbett M."/>
            <person name="Quatrini R."/>
            <person name="Holmes D.S."/>
            <person name="Watkin E."/>
        </authorList>
    </citation>
    <scope>NUCLEOTIDE SEQUENCE [LARGE SCALE GENOMIC DNA]</scope>
    <source>
        <strain evidence="3 4">DSM 5130</strain>
    </source>
</reference>
<keyword evidence="1" id="KW-0472">Membrane</keyword>
<sequence>MFAGLYARVFEWSGRPAAWRYLAGLSFAESSFFPVPPDVMLIPMCVAKPTRAWRLAFIATLFSTLGGLLGYVIGWLAYDAIAPLLQNAGYAAHVAEAEAWFARYGVWIVLVAGFSPLPYKAFTVTAGALTMPLLPFLLASLLGRGARFYLVAVVAKWLGPHAEPWLRRYAEWLGWMLVVLTILALLWLNLR</sequence>
<dbReference type="AlphaFoldDB" id="A0A1A6C825"/>
<feature type="transmembrane region" description="Helical" evidence="1">
    <location>
        <begin position="172"/>
        <end position="190"/>
    </location>
</feature>
<dbReference type="EMBL" id="JQSG02000001">
    <property type="protein sequence ID" value="OBS10699.1"/>
    <property type="molecule type" value="Genomic_DNA"/>
</dbReference>
<organism evidence="3 4">
    <name type="scientific">Acidihalobacter prosperus</name>
    <dbReference type="NCBI Taxonomy" id="160660"/>
    <lineage>
        <taxon>Bacteria</taxon>
        <taxon>Pseudomonadati</taxon>
        <taxon>Pseudomonadota</taxon>
        <taxon>Gammaproteobacteria</taxon>
        <taxon>Chromatiales</taxon>
        <taxon>Ectothiorhodospiraceae</taxon>
        <taxon>Acidihalobacter</taxon>
    </lineage>
</organism>
<feature type="transmembrane region" description="Helical" evidence="1">
    <location>
        <begin position="131"/>
        <end position="152"/>
    </location>
</feature>
<dbReference type="Proteomes" id="UP000029273">
    <property type="component" value="Unassembled WGS sequence"/>
</dbReference>
<accession>A0A1A6C825</accession>
<evidence type="ECO:0000259" key="2">
    <source>
        <dbReference type="Pfam" id="PF09335"/>
    </source>
</evidence>
<comment type="caution">
    <text evidence="3">The sequence shown here is derived from an EMBL/GenBank/DDBJ whole genome shotgun (WGS) entry which is preliminary data.</text>
</comment>
<dbReference type="InterPro" id="IPR032816">
    <property type="entry name" value="VTT_dom"/>
</dbReference>
<protein>
    <submittedName>
        <fullName evidence="3">Lipoprotein B</fullName>
    </submittedName>
</protein>
<dbReference type="PANTHER" id="PTHR42709:SF11">
    <property type="entry name" value="DEDA FAMILY PROTEIN"/>
    <property type="match status" value="1"/>
</dbReference>
<evidence type="ECO:0000313" key="3">
    <source>
        <dbReference type="EMBL" id="OBS10699.1"/>
    </source>
</evidence>
<feature type="transmembrane region" description="Helical" evidence="1">
    <location>
        <begin position="55"/>
        <end position="78"/>
    </location>
</feature>
<dbReference type="GO" id="GO:0005886">
    <property type="term" value="C:plasma membrane"/>
    <property type="evidence" value="ECO:0007669"/>
    <property type="project" value="TreeGrafter"/>
</dbReference>
<dbReference type="Pfam" id="PF09335">
    <property type="entry name" value="VTT_dom"/>
    <property type="match status" value="1"/>
</dbReference>